<dbReference type="PANTHER" id="PTHR32002:SF35">
    <property type="entry name" value="PROTEIN NLP6"/>
    <property type="match status" value="1"/>
</dbReference>
<evidence type="ECO:0000259" key="6">
    <source>
        <dbReference type="PROSITE" id="PS51745"/>
    </source>
</evidence>
<dbReference type="InterPro" id="IPR000270">
    <property type="entry name" value="PB1_dom"/>
</dbReference>
<keyword evidence="1" id="KW-0805">Transcription regulation</keyword>
<reference evidence="7 8" key="1">
    <citation type="journal article" date="2021" name="Nat. Commun.">
        <title>Incipient diploidization of the medicinal plant Perilla within 10,000 years.</title>
        <authorList>
            <person name="Zhang Y."/>
            <person name="Shen Q."/>
            <person name="Leng L."/>
            <person name="Zhang D."/>
            <person name="Chen S."/>
            <person name="Shi Y."/>
            <person name="Ning Z."/>
            <person name="Chen S."/>
        </authorList>
    </citation>
    <scope>NUCLEOTIDE SEQUENCE [LARGE SCALE GENOMIC DNA]</scope>
    <source>
        <strain evidence="8">cv. PC099</strain>
    </source>
</reference>
<dbReference type="AlphaFoldDB" id="A0AAD4P9P3"/>
<evidence type="ECO:0008006" key="9">
    <source>
        <dbReference type="Google" id="ProtNLM"/>
    </source>
</evidence>
<dbReference type="GO" id="GO:0003677">
    <property type="term" value="F:DNA binding"/>
    <property type="evidence" value="ECO:0007669"/>
    <property type="project" value="UniProtKB-KW"/>
</dbReference>
<accession>A0AAD4P9P3</accession>
<feature type="domain" description="PB1" evidence="6">
    <location>
        <begin position="574"/>
        <end position="656"/>
    </location>
</feature>
<evidence type="ECO:0000256" key="2">
    <source>
        <dbReference type="ARBA" id="ARBA00023125"/>
    </source>
</evidence>
<dbReference type="PROSITE" id="PS51745">
    <property type="entry name" value="PB1"/>
    <property type="match status" value="1"/>
</dbReference>
<dbReference type="InterPro" id="IPR055081">
    <property type="entry name" value="NLP1-9_GAF"/>
</dbReference>
<dbReference type="InterPro" id="IPR045012">
    <property type="entry name" value="NLP"/>
</dbReference>
<evidence type="ECO:0000313" key="7">
    <source>
        <dbReference type="EMBL" id="KAH6832164.1"/>
    </source>
</evidence>
<evidence type="ECO:0000259" key="5">
    <source>
        <dbReference type="PROSITE" id="PS51519"/>
    </source>
</evidence>
<dbReference type="Gene3D" id="3.10.20.90">
    <property type="entry name" value="Phosphatidylinositol 3-kinase Catalytic Subunit, Chain A, domain 1"/>
    <property type="match status" value="1"/>
</dbReference>
<sequence length="658" mass="74521">MDDEESVFSILIGREGCDDEYSSIFEFKHNLQQSCLEEEVEEFSCGCVFYDHQYSNSTTNNTSKIITLLKHTASDSSFGCNYLLQFWSLVQVEGQHPHHHHHYLSTSDQPFCVSHLRKGHCWYRKLSTGHVYDVDEGAEDEQLGGVGRAYRSKNPESTPDLRLYSIHEFPLRDHAARCGLRVYLTMPLFGLHNNQCYGVLEFLSADATITRSLLSSLDQGLQIAGLKTTHTNYIPISNDNIEKMSSCRIEALTEIREAFMLITEIPQLYAANVWIPYGKCASITTNTRCMELVLFTEDVTRFMSTNQVHVQLRKGIIGTVLASESKSCFCRNLCEFSIADQPLAHYERRERLDVCFAICLQSSHTGDLLYVLEFYLYPTPTTDGYLASFLNFLLPAMKQELKTFKIASGKQLGEELVVEVIGFSRATGVTSSSQSGQPQPNVFPFKFKSVQYSEDQQGKSVSYASQTEQCSTAAAAAFDSSKITETGKRKSGLHLSLEVLKPHFGKKLKDVAEELCVGRSTIKRACRDYGIERWPFKEKHARNLSLVERESARDSLQDMWPSRGNNLGQTEAEKVMIKVRYEEDIIRFELCVSSGVQKLREEVAMRLNLEMSSLKLKYFDEDNDEILLACDADLQLCPKKGTKMGKTCIQLFAQLISQ</sequence>
<keyword evidence="4" id="KW-0539">Nucleus</keyword>
<keyword evidence="2" id="KW-0238">DNA-binding</keyword>
<dbReference type="InterPro" id="IPR003035">
    <property type="entry name" value="RWP-RK_dom"/>
</dbReference>
<dbReference type="EMBL" id="SDAM02000073">
    <property type="protein sequence ID" value="KAH6832164.1"/>
    <property type="molecule type" value="Genomic_DNA"/>
</dbReference>
<dbReference type="Pfam" id="PF02042">
    <property type="entry name" value="RWP-RK"/>
    <property type="match status" value="1"/>
</dbReference>
<dbReference type="Pfam" id="PF00564">
    <property type="entry name" value="PB1"/>
    <property type="match status" value="1"/>
</dbReference>
<keyword evidence="8" id="KW-1185">Reference proteome</keyword>
<proteinExistence type="predicted"/>
<evidence type="ECO:0000256" key="4">
    <source>
        <dbReference type="ARBA" id="ARBA00023242"/>
    </source>
</evidence>
<dbReference type="InterPro" id="IPR053793">
    <property type="entry name" value="PB1-like"/>
</dbReference>
<evidence type="ECO:0000256" key="3">
    <source>
        <dbReference type="ARBA" id="ARBA00023163"/>
    </source>
</evidence>
<name>A0AAD4P9P3_PERFH</name>
<feature type="domain" description="RWP-RK" evidence="5">
    <location>
        <begin position="479"/>
        <end position="572"/>
    </location>
</feature>
<evidence type="ECO:0000313" key="8">
    <source>
        <dbReference type="Proteomes" id="UP001190926"/>
    </source>
</evidence>
<dbReference type="Pfam" id="PF22922">
    <property type="entry name" value="GAF_NLP"/>
    <property type="match status" value="2"/>
</dbReference>
<keyword evidence="3" id="KW-0804">Transcription</keyword>
<dbReference type="SMART" id="SM00666">
    <property type="entry name" value="PB1"/>
    <property type="match status" value="1"/>
</dbReference>
<dbReference type="GO" id="GO:0003700">
    <property type="term" value="F:DNA-binding transcription factor activity"/>
    <property type="evidence" value="ECO:0007669"/>
    <property type="project" value="InterPro"/>
</dbReference>
<comment type="caution">
    <text evidence="7">The sequence shown here is derived from an EMBL/GenBank/DDBJ whole genome shotgun (WGS) entry which is preliminary data.</text>
</comment>
<evidence type="ECO:0000256" key="1">
    <source>
        <dbReference type="ARBA" id="ARBA00023015"/>
    </source>
</evidence>
<protein>
    <recommendedName>
        <fullName evidence="9">NIN-like protein</fullName>
    </recommendedName>
</protein>
<organism evidence="7 8">
    <name type="scientific">Perilla frutescens var. hirtella</name>
    <name type="common">Perilla citriodora</name>
    <name type="synonym">Perilla setoyensis</name>
    <dbReference type="NCBI Taxonomy" id="608512"/>
    <lineage>
        <taxon>Eukaryota</taxon>
        <taxon>Viridiplantae</taxon>
        <taxon>Streptophyta</taxon>
        <taxon>Embryophyta</taxon>
        <taxon>Tracheophyta</taxon>
        <taxon>Spermatophyta</taxon>
        <taxon>Magnoliopsida</taxon>
        <taxon>eudicotyledons</taxon>
        <taxon>Gunneridae</taxon>
        <taxon>Pentapetalae</taxon>
        <taxon>asterids</taxon>
        <taxon>lamiids</taxon>
        <taxon>Lamiales</taxon>
        <taxon>Lamiaceae</taxon>
        <taxon>Nepetoideae</taxon>
        <taxon>Elsholtzieae</taxon>
        <taxon>Perilla</taxon>
    </lineage>
</organism>
<dbReference type="PROSITE" id="PS51519">
    <property type="entry name" value="RWP_RK"/>
    <property type="match status" value="1"/>
</dbReference>
<dbReference type="PANTHER" id="PTHR32002">
    <property type="entry name" value="PROTEIN NLP8"/>
    <property type="match status" value="1"/>
</dbReference>
<dbReference type="Proteomes" id="UP001190926">
    <property type="component" value="Unassembled WGS sequence"/>
</dbReference>
<dbReference type="SUPFAM" id="SSF54277">
    <property type="entry name" value="CAD &amp; PB1 domains"/>
    <property type="match status" value="1"/>
</dbReference>
<gene>
    <name evidence="7" type="ORF">C2S53_007442</name>
</gene>